<organism evidence="9 10">
    <name type="scientific">Clonostachys chloroleuca</name>
    <dbReference type="NCBI Taxonomy" id="1926264"/>
    <lineage>
        <taxon>Eukaryota</taxon>
        <taxon>Fungi</taxon>
        <taxon>Dikarya</taxon>
        <taxon>Ascomycota</taxon>
        <taxon>Pezizomycotina</taxon>
        <taxon>Sordariomycetes</taxon>
        <taxon>Hypocreomycetidae</taxon>
        <taxon>Hypocreales</taxon>
        <taxon>Bionectriaceae</taxon>
        <taxon>Clonostachys</taxon>
    </lineage>
</organism>
<dbReference type="GO" id="GO:0005634">
    <property type="term" value="C:nucleus"/>
    <property type="evidence" value="ECO:0007669"/>
    <property type="project" value="UniProtKB-SubCell"/>
</dbReference>
<sequence>MPRGNACSYPETCDPAISARLEWLSKFIGTLLPESVSLDTVQTGADLSTVIKSRAIATIGHGEEPQTHAWTTSESEFGTQTTIDLDSFSPGYSSLATVSRPKLPAIPDLPIGITHLYIIKTYFSHFHLTYPFLDKDEILASLDTSEDLLAQDFMELTRTSIKLYLVMALGCELLRRAHQLSSGFLSKLQVPYPEVVQLCLETSSIESAQILMLLSMYSIHNLGGWPRWLITSLLGRQAIALGLNQKQGAGADLSRSELESRNRLFWSIYSIDRLVSVSYGLPLAINDNDVNIPLPAVTTEEFAAPDRDIRLKTLQIARHTIALRALEGRVLSHIHSTSTKCPNQQVDRRDAHRAIQRFHDEIEDWYAQGCLNNQMHDLGVLYHSTISWLNANYHRLLCLLYCSSSLNSELDTSATLHLYQLARKQVLSLQTERWDGQMALNHLTFCRIIVIVRILLHCYAKCGEDIKTTELREAVLLLKDLTSTLAPELEGAENFQIVLQEFTRILDGCCMNSHAAITGVTYQTPPSLQTANLERVIIISKKLTREALGASSVYNHIFLDTKF</sequence>
<gene>
    <name evidence="9" type="ORF">CCHLO57077_00018108</name>
</gene>
<dbReference type="InterPro" id="IPR052202">
    <property type="entry name" value="Yeast_MetPath_Reg"/>
</dbReference>
<comment type="caution">
    <text evidence="9">The sequence shown here is derived from an EMBL/GenBank/DDBJ whole genome shotgun (WGS) entry which is preliminary data.</text>
</comment>
<dbReference type="GO" id="GO:0000981">
    <property type="term" value="F:DNA-binding transcription factor activity, RNA polymerase II-specific"/>
    <property type="evidence" value="ECO:0007669"/>
    <property type="project" value="TreeGrafter"/>
</dbReference>
<dbReference type="InterPro" id="IPR007219">
    <property type="entry name" value="XnlR_reg_dom"/>
</dbReference>
<protein>
    <recommendedName>
        <fullName evidence="8">Xylanolytic transcriptional activator regulatory domain-containing protein</fullName>
    </recommendedName>
</protein>
<dbReference type="GO" id="GO:0043565">
    <property type="term" value="F:sequence-specific DNA binding"/>
    <property type="evidence" value="ECO:0007669"/>
    <property type="project" value="TreeGrafter"/>
</dbReference>
<dbReference type="GO" id="GO:0045944">
    <property type="term" value="P:positive regulation of transcription by RNA polymerase II"/>
    <property type="evidence" value="ECO:0007669"/>
    <property type="project" value="TreeGrafter"/>
</dbReference>
<dbReference type="GO" id="GO:0008270">
    <property type="term" value="F:zinc ion binding"/>
    <property type="evidence" value="ECO:0007669"/>
    <property type="project" value="InterPro"/>
</dbReference>
<keyword evidence="7" id="KW-0539">Nucleus</keyword>
<dbReference type="CDD" id="cd12148">
    <property type="entry name" value="fungal_TF_MHR"/>
    <property type="match status" value="1"/>
</dbReference>
<dbReference type="PANTHER" id="PTHR47782:SF7">
    <property type="entry name" value="PROTEIN STB5"/>
    <property type="match status" value="1"/>
</dbReference>
<dbReference type="EMBL" id="CABFNP030001192">
    <property type="protein sequence ID" value="CAI6091686.1"/>
    <property type="molecule type" value="Genomic_DNA"/>
</dbReference>
<evidence type="ECO:0000256" key="5">
    <source>
        <dbReference type="ARBA" id="ARBA00023125"/>
    </source>
</evidence>
<dbReference type="Pfam" id="PF04082">
    <property type="entry name" value="Fungal_trans"/>
    <property type="match status" value="1"/>
</dbReference>
<evidence type="ECO:0000256" key="6">
    <source>
        <dbReference type="ARBA" id="ARBA00023163"/>
    </source>
</evidence>
<dbReference type="GO" id="GO:0006351">
    <property type="term" value="P:DNA-templated transcription"/>
    <property type="evidence" value="ECO:0007669"/>
    <property type="project" value="InterPro"/>
</dbReference>
<evidence type="ECO:0000313" key="9">
    <source>
        <dbReference type="EMBL" id="CAI6091686.1"/>
    </source>
</evidence>
<keyword evidence="5" id="KW-0238">DNA-binding</keyword>
<evidence type="ECO:0000256" key="1">
    <source>
        <dbReference type="ARBA" id="ARBA00004123"/>
    </source>
</evidence>
<dbReference type="AlphaFoldDB" id="A0AA35M8K2"/>
<keyword evidence="10" id="KW-1185">Reference proteome</keyword>
<comment type="subcellular location">
    <subcellularLocation>
        <location evidence="1">Nucleus</location>
    </subcellularLocation>
</comment>
<evidence type="ECO:0000259" key="8">
    <source>
        <dbReference type="SMART" id="SM00906"/>
    </source>
</evidence>
<reference evidence="9" key="1">
    <citation type="submission" date="2023-01" db="EMBL/GenBank/DDBJ databases">
        <authorList>
            <person name="Piombo E."/>
        </authorList>
    </citation>
    <scope>NUCLEOTIDE SEQUENCE</scope>
</reference>
<keyword evidence="6" id="KW-0804">Transcription</keyword>
<accession>A0AA35M8K2</accession>
<evidence type="ECO:0000256" key="2">
    <source>
        <dbReference type="ARBA" id="ARBA00022723"/>
    </source>
</evidence>
<evidence type="ECO:0000256" key="4">
    <source>
        <dbReference type="ARBA" id="ARBA00023015"/>
    </source>
</evidence>
<name>A0AA35M8K2_9HYPO</name>
<feature type="domain" description="Xylanolytic transcriptional activator regulatory" evidence="8">
    <location>
        <begin position="227"/>
        <end position="301"/>
    </location>
</feature>
<keyword evidence="2" id="KW-0479">Metal-binding</keyword>
<keyword evidence="4" id="KW-0805">Transcription regulation</keyword>
<keyword evidence="3" id="KW-0862">Zinc</keyword>
<evidence type="ECO:0000313" key="10">
    <source>
        <dbReference type="Proteomes" id="UP001160390"/>
    </source>
</evidence>
<dbReference type="PANTHER" id="PTHR47782">
    <property type="entry name" value="ZN(II)2CYS6 TRANSCRIPTION FACTOR (EUROFUNG)-RELATED"/>
    <property type="match status" value="1"/>
</dbReference>
<proteinExistence type="predicted"/>
<evidence type="ECO:0000256" key="3">
    <source>
        <dbReference type="ARBA" id="ARBA00022833"/>
    </source>
</evidence>
<evidence type="ECO:0000256" key="7">
    <source>
        <dbReference type="ARBA" id="ARBA00023242"/>
    </source>
</evidence>
<dbReference type="SMART" id="SM00906">
    <property type="entry name" value="Fungal_trans"/>
    <property type="match status" value="1"/>
</dbReference>
<dbReference type="Proteomes" id="UP001160390">
    <property type="component" value="Unassembled WGS sequence"/>
</dbReference>